<proteinExistence type="predicted"/>
<gene>
    <name evidence="1" type="ORF">JOE21_003379</name>
</gene>
<name>A0ABU1IT38_9BACL</name>
<accession>A0ABU1IT38</accession>
<organism evidence="1 2">
    <name type="scientific">Desmospora profundinema</name>
    <dbReference type="NCBI Taxonomy" id="1571184"/>
    <lineage>
        <taxon>Bacteria</taxon>
        <taxon>Bacillati</taxon>
        <taxon>Bacillota</taxon>
        <taxon>Bacilli</taxon>
        <taxon>Bacillales</taxon>
        <taxon>Thermoactinomycetaceae</taxon>
        <taxon>Desmospora</taxon>
    </lineage>
</organism>
<reference evidence="1 2" key="1">
    <citation type="submission" date="2023-07" db="EMBL/GenBank/DDBJ databases">
        <title>Genomic Encyclopedia of Type Strains, Phase IV (KMG-IV): sequencing the most valuable type-strain genomes for metagenomic binning, comparative biology and taxonomic classification.</title>
        <authorList>
            <person name="Goeker M."/>
        </authorList>
    </citation>
    <scope>NUCLEOTIDE SEQUENCE [LARGE SCALE GENOMIC DNA]</scope>
    <source>
        <strain evidence="1 2">DSM 45903</strain>
    </source>
</reference>
<evidence type="ECO:0000313" key="2">
    <source>
        <dbReference type="Proteomes" id="UP001185012"/>
    </source>
</evidence>
<sequence>MSTPFNLDSSDDVRYEIREEGNTTYLDLKADEEWLKDDEREYPVRIDPSLVIQGTYQPHIPVGI</sequence>
<protein>
    <submittedName>
        <fullName evidence="1">Uncharacterized protein</fullName>
    </submittedName>
</protein>
<keyword evidence="2" id="KW-1185">Reference proteome</keyword>
<dbReference type="EMBL" id="JAVDQG010000009">
    <property type="protein sequence ID" value="MDR6227364.1"/>
    <property type="molecule type" value="Genomic_DNA"/>
</dbReference>
<comment type="caution">
    <text evidence="1">The sequence shown here is derived from an EMBL/GenBank/DDBJ whole genome shotgun (WGS) entry which is preliminary data.</text>
</comment>
<evidence type="ECO:0000313" key="1">
    <source>
        <dbReference type="EMBL" id="MDR6227364.1"/>
    </source>
</evidence>
<dbReference type="Proteomes" id="UP001185012">
    <property type="component" value="Unassembled WGS sequence"/>
</dbReference>
<dbReference type="RefSeq" id="WP_309868375.1">
    <property type="nucleotide sequence ID" value="NZ_JAVDQG010000009.1"/>
</dbReference>